<name>A0AAW5BF86_9BACI</name>
<dbReference type="InterPro" id="IPR024654">
    <property type="entry name" value="Calcineurin-like_PHP_lpxH"/>
</dbReference>
<evidence type="ECO:0000313" key="5">
    <source>
        <dbReference type="Proteomes" id="UP001199631"/>
    </source>
</evidence>
<comment type="caution">
    <text evidence="4">The sequence shown here is derived from an EMBL/GenBank/DDBJ whole genome shotgun (WGS) entry which is preliminary data.</text>
</comment>
<comment type="similarity">
    <text evidence="1 2">Belongs to the metallophosphoesterase superfamily. YfcE family.</text>
</comment>
<evidence type="ECO:0000256" key="1">
    <source>
        <dbReference type="ARBA" id="ARBA00008950"/>
    </source>
</evidence>
<keyword evidence="2" id="KW-0479">Metal-binding</keyword>
<comment type="cofactor">
    <cofactor evidence="2">
        <name>a divalent metal cation</name>
        <dbReference type="ChEBI" id="CHEBI:60240"/>
    </cofactor>
</comment>
<evidence type="ECO:0000256" key="2">
    <source>
        <dbReference type="RuleBase" id="RU362039"/>
    </source>
</evidence>
<dbReference type="EC" id="3.1.4.-" evidence="2"/>
<evidence type="ECO:0000313" key="4">
    <source>
        <dbReference type="EMBL" id="MCG3421061.1"/>
    </source>
</evidence>
<gene>
    <name evidence="4" type="ORF">K3T81_18100</name>
</gene>
<dbReference type="GO" id="GO:0046872">
    <property type="term" value="F:metal ion binding"/>
    <property type="evidence" value="ECO:0007669"/>
    <property type="project" value="UniProtKB-KW"/>
</dbReference>
<dbReference type="InterPro" id="IPR041802">
    <property type="entry name" value="MPP_YfcE"/>
</dbReference>
<dbReference type="NCBIfam" id="TIGR00040">
    <property type="entry name" value="yfcE"/>
    <property type="match status" value="1"/>
</dbReference>
<dbReference type="SUPFAM" id="SSF56300">
    <property type="entry name" value="Metallo-dependent phosphatases"/>
    <property type="match status" value="1"/>
</dbReference>
<dbReference type="PANTHER" id="PTHR11124">
    <property type="entry name" value="VACUOLAR SORTING PROTEIN VPS29"/>
    <property type="match status" value="1"/>
</dbReference>
<dbReference type="InterPro" id="IPR000979">
    <property type="entry name" value="Phosphodiesterase_MJ0936/Vps29"/>
</dbReference>
<dbReference type="EMBL" id="JAIFZM010000022">
    <property type="protein sequence ID" value="MCG3421061.1"/>
    <property type="molecule type" value="Genomic_DNA"/>
</dbReference>
<organism evidence="4 5">
    <name type="scientific">Oceanobacillus jordanicus</name>
    <dbReference type="NCBI Taxonomy" id="2867266"/>
    <lineage>
        <taxon>Bacteria</taxon>
        <taxon>Bacillati</taxon>
        <taxon>Bacillota</taxon>
        <taxon>Bacilli</taxon>
        <taxon>Bacillales</taxon>
        <taxon>Bacillaceae</taxon>
        <taxon>Oceanobacillus</taxon>
    </lineage>
</organism>
<dbReference type="AlphaFoldDB" id="A0AAW5BF86"/>
<sequence>MTKVLIISDSHGLTDELLQIKKEHNLEYMIHCGDSELDLDSEEMEGFFKVAGNCDMDTRYPEEQTMEIDKVKILAVHGHLHNVKQNLLTAGYRAEELGAQVICFGHTHVAGAQQVNDQLFINPGSIRQPRGRMEKTYAIMEWETPGEIYVTFYTLDGKEVKDLATRASI</sequence>
<feature type="domain" description="Calcineurin-like phosphoesterase" evidence="3">
    <location>
        <begin position="3"/>
        <end position="144"/>
    </location>
</feature>
<dbReference type="RefSeq" id="WP_106897082.1">
    <property type="nucleotide sequence ID" value="NZ_JAIFZM010000022.1"/>
</dbReference>
<dbReference type="Gene3D" id="3.60.21.10">
    <property type="match status" value="1"/>
</dbReference>
<dbReference type="GO" id="GO:0016787">
    <property type="term" value="F:hydrolase activity"/>
    <property type="evidence" value="ECO:0007669"/>
    <property type="project" value="UniProtKB-UniRule"/>
</dbReference>
<protein>
    <recommendedName>
        <fullName evidence="2">Phosphoesterase</fullName>
        <ecNumber evidence="2">3.1.4.-</ecNumber>
    </recommendedName>
</protein>
<evidence type="ECO:0000259" key="3">
    <source>
        <dbReference type="Pfam" id="PF12850"/>
    </source>
</evidence>
<dbReference type="InterPro" id="IPR029052">
    <property type="entry name" value="Metallo-depent_PP-like"/>
</dbReference>
<keyword evidence="5" id="KW-1185">Reference proteome</keyword>
<reference evidence="4 5" key="1">
    <citation type="journal article" date="2022" name="Evol. Bioinform. Online">
        <title>Draft Genome Sequence of Oceanobacillus jordanicus Strain GSFE11, a Halotolerant Plant Growth-Promoting Bacterial Endophyte Isolated From the Jordan Valley.</title>
        <authorList>
            <person name="Alhindi T."/>
            <person name="Albdaiwi R."/>
        </authorList>
    </citation>
    <scope>NUCLEOTIDE SEQUENCE [LARGE SCALE GENOMIC DNA]</scope>
    <source>
        <strain evidence="4 5">GSFE11</strain>
    </source>
</reference>
<dbReference type="CDD" id="cd00841">
    <property type="entry name" value="MPP_YfcE"/>
    <property type="match status" value="1"/>
</dbReference>
<dbReference type="Proteomes" id="UP001199631">
    <property type="component" value="Unassembled WGS sequence"/>
</dbReference>
<accession>A0AAW5BF86</accession>
<proteinExistence type="inferred from homology"/>
<dbReference type="Pfam" id="PF12850">
    <property type="entry name" value="Metallophos_2"/>
    <property type="match status" value="1"/>
</dbReference>